<evidence type="ECO:0000256" key="6">
    <source>
        <dbReference type="ARBA" id="ARBA00023136"/>
    </source>
</evidence>
<sequence>SLILGTKQLAEQLKMTRKNIFWVPHSSGDFVNVGLDVGDEMVSGLSYVSRQLPHPPGPGTGVDGLHPDNHLQLSDSLITFPTLPSEVLTARNVFSPIPCYAFKKTPTTEDGPWSQQAKKPEATGKADARPWRSLIPFRPKPAVPSPHPLDDAGLFSYLTVSWLNRLMVLGLQKRLDESTTPKLSVEDASAKNAKRLHRLWEEEVSRHGIERASVFRVMLRFQRTRIILIFLMSCCFSIIAALGPMLILKILEFSEAQSGGVVYGAGLCVALFATECLKSIFLCSCWIISQRTGIRTRTATSTLAFEKLMQFKSLAHITTGEVISFFASDISYLFEAAYYGPLITITSLLLVACTVTSCLILGPTALISTVCYLLILPLEAFLVRSVVKIQKHTSAVSDQRIRVTSEVLTCIKLIKMYTWEKPFAKVIKELRSKERKLSEKCGFVQSLTTITLFSAPTVATVVMFLVHTCLQQQLSVPVVSVWSALTPELTPSSLSLSVQRFFLQESPASYVQTLKDPSKVIVVEQATLSWQKTCLGIVNGGLEPEGDGHALEQMRGVQPPPGAHKAEDKRGSLGPELHKINLVVPKVAVPGRADRLAARVSGLEARSWAQDDHFLS</sequence>
<dbReference type="SUPFAM" id="SSF90123">
    <property type="entry name" value="ABC transporter transmembrane region"/>
    <property type="match status" value="1"/>
</dbReference>
<evidence type="ECO:0000256" key="4">
    <source>
        <dbReference type="ARBA" id="ARBA00022840"/>
    </source>
</evidence>
<dbReference type="GO" id="GO:0005886">
    <property type="term" value="C:plasma membrane"/>
    <property type="evidence" value="ECO:0007669"/>
    <property type="project" value="TreeGrafter"/>
</dbReference>
<evidence type="ECO:0000256" key="2">
    <source>
        <dbReference type="ARBA" id="ARBA00022692"/>
    </source>
</evidence>
<keyword evidence="5 8" id="KW-1133">Transmembrane helix</keyword>
<keyword evidence="4 10" id="KW-0067">ATP-binding</keyword>
<feature type="transmembrane region" description="Helical" evidence="8">
    <location>
        <begin position="260"/>
        <end position="288"/>
    </location>
</feature>
<feature type="region of interest" description="Disordered" evidence="7">
    <location>
        <begin position="106"/>
        <end position="125"/>
    </location>
</feature>
<evidence type="ECO:0000256" key="7">
    <source>
        <dbReference type="SAM" id="MobiDB-lite"/>
    </source>
</evidence>
<comment type="caution">
    <text evidence="10">The sequence shown here is derived from an EMBL/GenBank/DDBJ whole genome shotgun (WGS) entry which is preliminary data.</text>
</comment>
<evidence type="ECO:0000259" key="9">
    <source>
        <dbReference type="PROSITE" id="PS50929"/>
    </source>
</evidence>
<dbReference type="GO" id="GO:0008514">
    <property type="term" value="F:organic anion transmembrane transporter activity"/>
    <property type="evidence" value="ECO:0007669"/>
    <property type="project" value="TreeGrafter"/>
</dbReference>
<dbReference type="InterPro" id="IPR050173">
    <property type="entry name" value="ABC_transporter_C-like"/>
</dbReference>
<dbReference type="PROSITE" id="PS50929">
    <property type="entry name" value="ABC_TM1F"/>
    <property type="match status" value="1"/>
</dbReference>
<keyword evidence="2 8" id="KW-0812">Transmembrane</keyword>
<dbReference type="PANTHER" id="PTHR24223:SF168">
    <property type="entry name" value="ATP-BINDING CASSETTE SUB-FAMILY C MEMBER 11"/>
    <property type="match status" value="1"/>
</dbReference>
<dbReference type="Gene3D" id="1.20.1560.10">
    <property type="entry name" value="ABC transporter type 1, transmembrane domain"/>
    <property type="match status" value="1"/>
</dbReference>
<dbReference type="Proteomes" id="UP000700334">
    <property type="component" value="Unassembled WGS sequence"/>
</dbReference>
<feature type="transmembrane region" description="Helical" evidence="8">
    <location>
        <begin position="226"/>
        <end position="248"/>
    </location>
</feature>
<keyword evidence="3" id="KW-0547">Nucleotide-binding</keyword>
<dbReference type="FunFam" id="1.20.1560.10:FF:000012">
    <property type="entry name" value="ATP binding cassette subfamily C member 5"/>
    <property type="match status" value="1"/>
</dbReference>
<evidence type="ECO:0000256" key="8">
    <source>
        <dbReference type="SAM" id="Phobius"/>
    </source>
</evidence>
<dbReference type="InterPro" id="IPR011527">
    <property type="entry name" value="ABC1_TM_dom"/>
</dbReference>
<feature type="non-terminal residue" evidence="10">
    <location>
        <position position="1"/>
    </location>
</feature>
<organism evidence="10 11">
    <name type="scientific">Galemys pyrenaicus</name>
    <name type="common">Iberian desman</name>
    <name type="synonym">Pyrenean desman</name>
    <dbReference type="NCBI Taxonomy" id="202257"/>
    <lineage>
        <taxon>Eukaryota</taxon>
        <taxon>Metazoa</taxon>
        <taxon>Chordata</taxon>
        <taxon>Craniata</taxon>
        <taxon>Vertebrata</taxon>
        <taxon>Euteleostomi</taxon>
        <taxon>Mammalia</taxon>
        <taxon>Eutheria</taxon>
        <taxon>Laurasiatheria</taxon>
        <taxon>Eulipotyphla</taxon>
        <taxon>Talpidae</taxon>
        <taxon>Galemys</taxon>
    </lineage>
</organism>
<feature type="transmembrane region" description="Helical" evidence="8">
    <location>
        <begin position="441"/>
        <end position="466"/>
    </location>
</feature>
<dbReference type="EMBL" id="JAGFMF010011914">
    <property type="protein sequence ID" value="KAG8510014.1"/>
    <property type="molecule type" value="Genomic_DNA"/>
</dbReference>
<evidence type="ECO:0000313" key="10">
    <source>
        <dbReference type="EMBL" id="KAG8510014.1"/>
    </source>
</evidence>
<dbReference type="GO" id="GO:0005524">
    <property type="term" value="F:ATP binding"/>
    <property type="evidence" value="ECO:0007669"/>
    <property type="project" value="UniProtKB-KW"/>
</dbReference>
<keyword evidence="1" id="KW-0813">Transport</keyword>
<dbReference type="GO" id="GO:0140359">
    <property type="term" value="F:ABC-type transporter activity"/>
    <property type="evidence" value="ECO:0007669"/>
    <property type="project" value="InterPro"/>
</dbReference>
<keyword evidence="6 8" id="KW-0472">Membrane</keyword>
<feature type="transmembrane region" description="Helical" evidence="8">
    <location>
        <begin position="346"/>
        <end position="375"/>
    </location>
</feature>
<evidence type="ECO:0000256" key="5">
    <source>
        <dbReference type="ARBA" id="ARBA00022989"/>
    </source>
</evidence>
<reference evidence="10" key="1">
    <citation type="journal article" date="2021" name="Evol. Appl.">
        <title>The genome of the Pyrenean desman and the effects of bottlenecks and inbreeding on the genomic landscape of an endangered species.</title>
        <authorList>
            <person name="Escoda L."/>
            <person name="Castresana J."/>
        </authorList>
    </citation>
    <scope>NUCLEOTIDE SEQUENCE</scope>
    <source>
        <strain evidence="10">IBE-C5619</strain>
    </source>
</reference>
<keyword evidence="11" id="KW-1185">Reference proteome</keyword>
<dbReference type="Pfam" id="PF00664">
    <property type="entry name" value="ABC_membrane"/>
    <property type="match status" value="1"/>
</dbReference>
<dbReference type="AlphaFoldDB" id="A0A8J5ZUR8"/>
<name>A0A8J5ZUR8_GALPY</name>
<feature type="domain" description="ABC transmembrane type-1" evidence="9">
    <location>
        <begin position="227"/>
        <end position="479"/>
    </location>
</feature>
<evidence type="ECO:0000313" key="11">
    <source>
        <dbReference type="Proteomes" id="UP000700334"/>
    </source>
</evidence>
<accession>A0A8J5ZUR8</accession>
<gene>
    <name evidence="10" type="ORF">J0S82_001644</name>
</gene>
<dbReference type="GO" id="GO:0015216">
    <property type="term" value="F:purine nucleotide transmembrane transporter activity"/>
    <property type="evidence" value="ECO:0007669"/>
    <property type="project" value="TreeGrafter"/>
</dbReference>
<dbReference type="PANTHER" id="PTHR24223">
    <property type="entry name" value="ATP-BINDING CASSETTE SUB-FAMILY C"/>
    <property type="match status" value="1"/>
</dbReference>
<dbReference type="InterPro" id="IPR036640">
    <property type="entry name" value="ABC1_TM_sf"/>
</dbReference>
<evidence type="ECO:0000256" key="1">
    <source>
        <dbReference type="ARBA" id="ARBA00022448"/>
    </source>
</evidence>
<protein>
    <submittedName>
        <fullName evidence="10">ATP-binding cassette sub-family C member 11</fullName>
    </submittedName>
</protein>
<evidence type="ECO:0000256" key="3">
    <source>
        <dbReference type="ARBA" id="ARBA00022741"/>
    </source>
</evidence>
<dbReference type="OrthoDB" id="6500128at2759"/>
<proteinExistence type="predicted"/>